<keyword evidence="3" id="KW-1185">Reference proteome</keyword>
<protein>
    <submittedName>
        <fullName evidence="2">Uncharacterized protein</fullName>
    </submittedName>
</protein>
<evidence type="ECO:0000313" key="3">
    <source>
        <dbReference type="Proteomes" id="UP000541444"/>
    </source>
</evidence>
<comment type="caution">
    <text evidence="2">The sequence shown here is derived from an EMBL/GenBank/DDBJ whole genome shotgun (WGS) entry which is preliminary data.</text>
</comment>
<dbReference type="AlphaFoldDB" id="A0A7J7M5Q6"/>
<dbReference type="EMBL" id="JACGCM010001752">
    <property type="protein sequence ID" value="KAF6150219.1"/>
    <property type="molecule type" value="Genomic_DNA"/>
</dbReference>
<feature type="chain" id="PRO_5029631370" evidence="1">
    <location>
        <begin position="28"/>
        <end position="97"/>
    </location>
</feature>
<keyword evidence="1" id="KW-0732">Signal</keyword>
<gene>
    <name evidence="2" type="ORF">GIB67_000093</name>
</gene>
<dbReference type="Proteomes" id="UP000541444">
    <property type="component" value="Unassembled WGS sequence"/>
</dbReference>
<accession>A0A7J7M5Q6</accession>
<proteinExistence type="predicted"/>
<organism evidence="2 3">
    <name type="scientific">Kingdonia uniflora</name>
    <dbReference type="NCBI Taxonomy" id="39325"/>
    <lineage>
        <taxon>Eukaryota</taxon>
        <taxon>Viridiplantae</taxon>
        <taxon>Streptophyta</taxon>
        <taxon>Embryophyta</taxon>
        <taxon>Tracheophyta</taxon>
        <taxon>Spermatophyta</taxon>
        <taxon>Magnoliopsida</taxon>
        <taxon>Ranunculales</taxon>
        <taxon>Circaeasteraceae</taxon>
        <taxon>Kingdonia</taxon>
    </lineage>
</organism>
<evidence type="ECO:0000256" key="1">
    <source>
        <dbReference type="SAM" id="SignalP"/>
    </source>
</evidence>
<sequence>MLDTFFLKPFNLLSTLIFLLSNQKLLPLSPSNPKITTPSIFFIVKITRSTTEATSLIDLKFLTHRLFNSHTLNIDLPLGHLRSTHHEIIHRVGLNPL</sequence>
<name>A0A7J7M5Q6_9MAGN</name>
<feature type="signal peptide" evidence="1">
    <location>
        <begin position="1"/>
        <end position="27"/>
    </location>
</feature>
<evidence type="ECO:0000313" key="2">
    <source>
        <dbReference type="EMBL" id="KAF6150219.1"/>
    </source>
</evidence>
<reference evidence="2 3" key="1">
    <citation type="journal article" date="2020" name="IScience">
        <title>Genome Sequencing of the Endangered Kingdonia uniflora (Circaeasteraceae, Ranunculales) Reveals Potential Mechanisms of Evolutionary Specialization.</title>
        <authorList>
            <person name="Sun Y."/>
            <person name="Deng T."/>
            <person name="Zhang A."/>
            <person name="Moore M.J."/>
            <person name="Landis J.B."/>
            <person name="Lin N."/>
            <person name="Zhang H."/>
            <person name="Zhang X."/>
            <person name="Huang J."/>
            <person name="Zhang X."/>
            <person name="Sun H."/>
            <person name="Wang H."/>
        </authorList>
    </citation>
    <scope>NUCLEOTIDE SEQUENCE [LARGE SCALE GENOMIC DNA]</scope>
    <source>
        <strain evidence="2">TB1705</strain>
        <tissue evidence="2">Leaf</tissue>
    </source>
</reference>